<accession>A0A7I7QGK0</accession>
<dbReference type="InterPro" id="IPR020845">
    <property type="entry name" value="AMP-binding_CS"/>
</dbReference>
<dbReference type="GO" id="GO:0004467">
    <property type="term" value="F:long-chain fatty acid-CoA ligase activity"/>
    <property type="evidence" value="ECO:0007669"/>
    <property type="project" value="TreeGrafter"/>
</dbReference>
<dbReference type="KEGG" id="msto:MSTO_55560"/>
<dbReference type="GO" id="GO:0005324">
    <property type="term" value="F:long-chain fatty acid transmembrane transporter activity"/>
    <property type="evidence" value="ECO:0007669"/>
    <property type="project" value="TreeGrafter"/>
</dbReference>
<evidence type="ECO:0000256" key="4">
    <source>
        <dbReference type="ARBA" id="ARBA00022840"/>
    </source>
</evidence>
<name>A0A7I7QGK0_9MYCO</name>
<reference evidence="6 7" key="1">
    <citation type="journal article" date="2019" name="Emerg. Microbes Infect.">
        <title>Comprehensive subspecies identification of 175 nontuberculous mycobacteria species based on 7547 genomic profiles.</title>
        <authorList>
            <person name="Matsumoto Y."/>
            <person name="Kinjo T."/>
            <person name="Motooka D."/>
            <person name="Nabeya D."/>
            <person name="Jung N."/>
            <person name="Uechi K."/>
            <person name="Horii T."/>
            <person name="Iida T."/>
            <person name="Fujita J."/>
            <person name="Nakamura S."/>
        </authorList>
    </citation>
    <scope>NUCLEOTIDE SEQUENCE [LARGE SCALE GENOMIC DNA]</scope>
    <source>
        <strain evidence="6 7">JCM 17783</strain>
    </source>
</reference>
<keyword evidence="4" id="KW-0067">ATP-binding</keyword>
<dbReference type="AlphaFoldDB" id="A0A7I7QGK0"/>
<dbReference type="Proteomes" id="UP000467130">
    <property type="component" value="Chromosome"/>
</dbReference>
<proteinExistence type="inferred from homology"/>
<evidence type="ECO:0000313" key="6">
    <source>
        <dbReference type="EMBL" id="BBY25351.1"/>
    </source>
</evidence>
<evidence type="ECO:0000256" key="3">
    <source>
        <dbReference type="ARBA" id="ARBA00022741"/>
    </source>
</evidence>
<dbReference type="GO" id="GO:0005886">
    <property type="term" value="C:plasma membrane"/>
    <property type="evidence" value="ECO:0007669"/>
    <property type="project" value="TreeGrafter"/>
</dbReference>
<dbReference type="Pfam" id="PF00501">
    <property type="entry name" value="AMP-binding"/>
    <property type="match status" value="1"/>
</dbReference>
<dbReference type="GO" id="GO:0005524">
    <property type="term" value="F:ATP binding"/>
    <property type="evidence" value="ECO:0007669"/>
    <property type="project" value="UniProtKB-KW"/>
</dbReference>
<evidence type="ECO:0000313" key="7">
    <source>
        <dbReference type="Proteomes" id="UP000467130"/>
    </source>
</evidence>
<feature type="domain" description="AMP-dependent synthetase/ligase" evidence="5">
    <location>
        <begin position="28"/>
        <end position="303"/>
    </location>
</feature>
<protein>
    <recommendedName>
        <fullName evidence="5">AMP-dependent synthetase/ligase domain-containing protein</fullName>
    </recommendedName>
</protein>
<keyword evidence="2" id="KW-0436">Ligase</keyword>
<evidence type="ECO:0000256" key="1">
    <source>
        <dbReference type="ARBA" id="ARBA00006432"/>
    </source>
</evidence>
<dbReference type="EMBL" id="AP022587">
    <property type="protein sequence ID" value="BBY25351.1"/>
    <property type="molecule type" value="Genomic_DNA"/>
</dbReference>
<gene>
    <name evidence="6" type="ORF">MSTO_55560</name>
</gene>
<dbReference type="Gene3D" id="3.40.50.12780">
    <property type="entry name" value="N-terminal domain of ligase-like"/>
    <property type="match status" value="1"/>
</dbReference>
<keyword evidence="7" id="KW-1185">Reference proteome</keyword>
<organism evidence="6 7">
    <name type="scientific">Mycobacterium stomatepiae</name>
    <dbReference type="NCBI Taxonomy" id="470076"/>
    <lineage>
        <taxon>Bacteria</taxon>
        <taxon>Bacillati</taxon>
        <taxon>Actinomycetota</taxon>
        <taxon>Actinomycetes</taxon>
        <taxon>Mycobacteriales</taxon>
        <taxon>Mycobacteriaceae</taxon>
        <taxon>Mycobacterium</taxon>
        <taxon>Mycobacterium simiae complex</taxon>
    </lineage>
</organism>
<dbReference type="PANTHER" id="PTHR43107:SF15">
    <property type="entry name" value="FATTY ACID TRANSPORT PROTEIN 3, ISOFORM A"/>
    <property type="match status" value="1"/>
</dbReference>
<evidence type="ECO:0000259" key="5">
    <source>
        <dbReference type="Pfam" id="PF00501"/>
    </source>
</evidence>
<comment type="similarity">
    <text evidence="1">Belongs to the ATP-dependent AMP-binding enzyme family.</text>
</comment>
<evidence type="ECO:0000256" key="2">
    <source>
        <dbReference type="ARBA" id="ARBA00022598"/>
    </source>
</evidence>
<dbReference type="PROSITE" id="PS00455">
    <property type="entry name" value="AMP_BINDING"/>
    <property type="match status" value="1"/>
</dbReference>
<dbReference type="GO" id="GO:0044539">
    <property type="term" value="P:long-chain fatty acid import into cell"/>
    <property type="evidence" value="ECO:0007669"/>
    <property type="project" value="TreeGrafter"/>
</dbReference>
<sequence>MAQIHSVRGKPLGPSDFGVDRFTVPAVLDRRAQQYPDRVMMSIAGTEVTFEQMRRRSRAVADLLREFGVGRGDGVALFTGTCPEWVYFWLGAARIGAVSAAVNAANKGDFLVHTLRLSRAKVILTDAERRARVDEVADRLDAVTDIVVLDDSLSHALMREAGCVDDPGEPDEVGALFYTSGTTGPSKAVATSWNYLFSVAATVVSSWELRPGEALWTAMPLFHLSAAPSVLAPMLTGGTTVLAQSFHPGQVWDDIRAHDAVGFAGAGAMVSMLYNLPADPRDAQLPLRFISAAPIDAGSYHDIEKRYG</sequence>
<keyword evidence="3" id="KW-0547">Nucleotide-binding</keyword>
<dbReference type="PANTHER" id="PTHR43107">
    <property type="entry name" value="LONG-CHAIN FATTY ACID TRANSPORT PROTEIN"/>
    <property type="match status" value="1"/>
</dbReference>
<dbReference type="InterPro" id="IPR042099">
    <property type="entry name" value="ANL_N_sf"/>
</dbReference>
<dbReference type="SUPFAM" id="SSF56801">
    <property type="entry name" value="Acetyl-CoA synthetase-like"/>
    <property type="match status" value="1"/>
</dbReference>
<dbReference type="InterPro" id="IPR000873">
    <property type="entry name" value="AMP-dep_synth/lig_dom"/>
</dbReference>